<evidence type="ECO:0000256" key="1">
    <source>
        <dbReference type="ARBA" id="ARBA00006432"/>
    </source>
</evidence>
<dbReference type="AlphaFoldDB" id="T1BPQ9"/>
<sequence length="174" mass="19260">GWFRTGDVGRLDDGWLSIVGRLKFAIVRASGLKVFPEDVEAVAEHDTRLRELCVVGVHDAQDEHVEAVVLGDTPDEVVDDVVASVNTQLASFQHIDHWRRWPGEDFPRTRLLKVDRRAVQDWANAVPAAAPPATRTPRLDADPVARAIRVSLDDPGTTVRDDDRLSDLGLDSLL</sequence>
<gene>
    <name evidence="3" type="ORF">B1B_02461</name>
</gene>
<comment type="similarity">
    <text evidence="1">Belongs to the ATP-dependent AMP-binding enzyme family.</text>
</comment>
<dbReference type="Gene3D" id="3.30.300.30">
    <property type="match status" value="1"/>
</dbReference>
<proteinExistence type="inferred from homology"/>
<dbReference type="InterPro" id="IPR045851">
    <property type="entry name" value="AMP-bd_C_sf"/>
</dbReference>
<accession>T1BPQ9</accession>
<feature type="non-terminal residue" evidence="3">
    <location>
        <position position="1"/>
    </location>
</feature>
<organism evidence="3">
    <name type="scientific">mine drainage metagenome</name>
    <dbReference type="NCBI Taxonomy" id="410659"/>
    <lineage>
        <taxon>unclassified sequences</taxon>
        <taxon>metagenomes</taxon>
        <taxon>ecological metagenomes</taxon>
    </lineage>
</organism>
<reference evidence="3" key="1">
    <citation type="submission" date="2013-08" db="EMBL/GenBank/DDBJ databases">
        <authorList>
            <person name="Mendez C."/>
            <person name="Richter M."/>
            <person name="Ferrer M."/>
            <person name="Sanchez J."/>
        </authorList>
    </citation>
    <scope>NUCLEOTIDE SEQUENCE</scope>
</reference>
<evidence type="ECO:0000313" key="3">
    <source>
        <dbReference type="EMBL" id="EQD74806.1"/>
    </source>
</evidence>
<dbReference type="EMBL" id="AUZY01001462">
    <property type="protein sequence ID" value="EQD74806.1"/>
    <property type="molecule type" value="Genomic_DNA"/>
</dbReference>
<name>T1BPQ9_9ZZZZ</name>
<keyword evidence="2 3" id="KW-0436">Ligase</keyword>
<comment type="caution">
    <text evidence="3">The sequence shown here is derived from an EMBL/GenBank/DDBJ whole genome shotgun (WGS) entry which is preliminary data.</text>
</comment>
<reference evidence="3" key="2">
    <citation type="journal article" date="2014" name="ISME J.">
        <title>Microbial stratification in low pH oxic and suboxic macroscopic growths along an acid mine drainage.</title>
        <authorList>
            <person name="Mendez-Garcia C."/>
            <person name="Mesa V."/>
            <person name="Sprenger R.R."/>
            <person name="Richter M."/>
            <person name="Diez M.S."/>
            <person name="Solano J."/>
            <person name="Bargiela R."/>
            <person name="Golyshina O.V."/>
            <person name="Manteca A."/>
            <person name="Ramos J.L."/>
            <person name="Gallego J.R."/>
            <person name="Llorente I."/>
            <person name="Martins Dos Santos V.A."/>
            <person name="Jensen O.N."/>
            <person name="Pelaez A.I."/>
            <person name="Sanchez J."/>
            <person name="Ferrer M."/>
        </authorList>
    </citation>
    <scope>NUCLEOTIDE SEQUENCE</scope>
</reference>
<dbReference type="GO" id="GO:0031956">
    <property type="term" value="F:medium-chain fatty acid-CoA ligase activity"/>
    <property type="evidence" value="ECO:0007669"/>
    <property type="project" value="TreeGrafter"/>
</dbReference>
<protein>
    <submittedName>
        <fullName evidence="3">AMP-dependent synthetase and ligase</fullName>
    </submittedName>
</protein>
<evidence type="ECO:0000256" key="2">
    <source>
        <dbReference type="ARBA" id="ARBA00022598"/>
    </source>
</evidence>
<dbReference type="GO" id="GO:0006631">
    <property type="term" value="P:fatty acid metabolic process"/>
    <property type="evidence" value="ECO:0007669"/>
    <property type="project" value="TreeGrafter"/>
</dbReference>
<feature type="non-terminal residue" evidence="3">
    <location>
        <position position="174"/>
    </location>
</feature>
<dbReference type="SUPFAM" id="SSF56801">
    <property type="entry name" value="Acetyl-CoA synthetase-like"/>
    <property type="match status" value="1"/>
</dbReference>
<dbReference type="PANTHER" id="PTHR43201">
    <property type="entry name" value="ACYL-COA SYNTHETASE"/>
    <property type="match status" value="1"/>
</dbReference>
<dbReference type="PANTHER" id="PTHR43201:SF5">
    <property type="entry name" value="MEDIUM-CHAIN ACYL-COA LIGASE ACSF2, MITOCHONDRIAL"/>
    <property type="match status" value="1"/>
</dbReference>